<dbReference type="EMBL" id="CAJOBA010035258">
    <property type="protein sequence ID" value="CAF4001341.1"/>
    <property type="molecule type" value="Genomic_DNA"/>
</dbReference>
<reference evidence="2" key="1">
    <citation type="submission" date="2021-02" db="EMBL/GenBank/DDBJ databases">
        <authorList>
            <person name="Nowell W R."/>
        </authorList>
    </citation>
    <scope>NUCLEOTIDE SEQUENCE</scope>
</reference>
<dbReference type="AlphaFoldDB" id="A0A8S2ECW8"/>
<protein>
    <submittedName>
        <fullName evidence="2">Uncharacterized protein</fullName>
    </submittedName>
</protein>
<evidence type="ECO:0000256" key="1">
    <source>
        <dbReference type="SAM" id="Coils"/>
    </source>
</evidence>
<evidence type="ECO:0000313" key="2">
    <source>
        <dbReference type="EMBL" id="CAF1190392.1"/>
    </source>
</evidence>
<feature type="coiled-coil region" evidence="1">
    <location>
        <begin position="151"/>
        <end position="185"/>
    </location>
</feature>
<organism evidence="2 4">
    <name type="scientific">Didymodactylos carnosus</name>
    <dbReference type="NCBI Taxonomy" id="1234261"/>
    <lineage>
        <taxon>Eukaryota</taxon>
        <taxon>Metazoa</taxon>
        <taxon>Spiralia</taxon>
        <taxon>Gnathifera</taxon>
        <taxon>Rotifera</taxon>
        <taxon>Eurotatoria</taxon>
        <taxon>Bdelloidea</taxon>
        <taxon>Philodinida</taxon>
        <taxon>Philodinidae</taxon>
        <taxon>Didymodactylos</taxon>
    </lineage>
</organism>
<gene>
    <name evidence="2" type="ORF">OVA965_LOCUS23505</name>
    <name evidence="3" type="ORF">TMI583_LOCUS24221</name>
</gene>
<accession>A0A8S2ECW8</accession>
<name>A0A8S2ECW8_9BILA</name>
<comment type="caution">
    <text evidence="2">The sequence shown here is derived from an EMBL/GenBank/DDBJ whole genome shotgun (WGS) entry which is preliminary data.</text>
</comment>
<proteinExistence type="predicted"/>
<dbReference type="Proteomes" id="UP000682733">
    <property type="component" value="Unassembled WGS sequence"/>
</dbReference>
<evidence type="ECO:0000313" key="3">
    <source>
        <dbReference type="EMBL" id="CAF4001341.1"/>
    </source>
</evidence>
<sequence length="192" mass="22371">MLLSKIKLTDIESILSPNCELNNVTVNQLTKLNGHKEPILLLATKSNGEHLLIHELEEFIFKYDTGLIVDATNSFSPIKSNNNELITKLHEENKRNIEEIHELKKLLEDKLNIEQKFEEKAQSLMIKNANDMKNFHEFYSNKIEQLILSHKSELNNLVLEHKAVIQKHEQKLEQIEKRLTNLIENRTVLVTD</sequence>
<dbReference type="EMBL" id="CAJNOK010013733">
    <property type="protein sequence ID" value="CAF1190392.1"/>
    <property type="molecule type" value="Genomic_DNA"/>
</dbReference>
<dbReference type="Proteomes" id="UP000677228">
    <property type="component" value="Unassembled WGS sequence"/>
</dbReference>
<keyword evidence="1" id="KW-0175">Coiled coil</keyword>
<evidence type="ECO:0000313" key="4">
    <source>
        <dbReference type="Proteomes" id="UP000677228"/>
    </source>
</evidence>